<gene>
    <name evidence="3" type="ORF">GM50_20840</name>
</gene>
<dbReference type="PROSITE" id="PS50850">
    <property type="entry name" value="MFS"/>
    <property type="match status" value="1"/>
</dbReference>
<organism evidence="3">
    <name type="scientific">freshwater metagenome</name>
    <dbReference type="NCBI Taxonomy" id="449393"/>
    <lineage>
        <taxon>unclassified sequences</taxon>
        <taxon>metagenomes</taxon>
        <taxon>ecological metagenomes</taxon>
    </lineage>
</organism>
<feature type="transmembrane region" description="Helical" evidence="1">
    <location>
        <begin position="136"/>
        <end position="160"/>
    </location>
</feature>
<accession>A0A094QI62</accession>
<dbReference type="Gene3D" id="1.20.1250.20">
    <property type="entry name" value="MFS general substrate transporter like domains"/>
    <property type="match status" value="1"/>
</dbReference>
<dbReference type="GO" id="GO:0022857">
    <property type="term" value="F:transmembrane transporter activity"/>
    <property type="evidence" value="ECO:0007669"/>
    <property type="project" value="InterPro"/>
</dbReference>
<feature type="transmembrane region" description="Helical" evidence="1">
    <location>
        <begin position="277"/>
        <end position="293"/>
    </location>
</feature>
<dbReference type="InterPro" id="IPR036259">
    <property type="entry name" value="MFS_trans_sf"/>
</dbReference>
<dbReference type="SUPFAM" id="SSF103473">
    <property type="entry name" value="MFS general substrate transporter"/>
    <property type="match status" value="1"/>
</dbReference>
<feature type="transmembrane region" description="Helical" evidence="1">
    <location>
        <begin position="46"/>
        <end position="65"/>
    </location>
</feature>
<proteinExistence type="predicted"/>
<dbReference type="PANTHER" id="PTHR23542:SF1">
    <property type="entry name" value="MAJOR FACILITATOR SUPERFAMILY (MFS) PROFILE DOMAIN-CONTAINING PROTEIN"/>
    <property type="match status" value="1"/>
</dbReference>
<feature type="transmembrane region" description="Helical" evidence="1">
    <location>
        <begin position="246"/>
        <end position="265"/>
    </location>
</feature>
<dbReference type="PANTHER" id="PTHR23542">
    <property type="match status" value="1"/>
</dbReference>
<dbReference type="InterPro" id="IPR020846">
    <property type="entry name" value="MFS_dom"/>
</dbReference>
<evidence type="ECO:0000256" key="1">
    <source>
        <dbReference type="SAM" id="Phobius"/>
    </source>
</evidence>
<feature type="transmembrane region" description="Helical" evidence="1">
    <location>
        <begin position="299"/>
        <end position="318"/>
    </location>
</feature>
<evidence type="ECO:0000259" key="2">
    <source>
        <dbReference type="PROSITE" id="PS50850"/>
    </source>
</evidence>
<dbReference type="Pfam" id="PF07690">
    <property type="entry name" value="MFS_1"/>
    <property type="match status" value="1"/>
</dbReference>
<protein>
    <recommendedName>
        <fullName evidence="2">Major facilitator superfamily (MFS) profile domain-containing protein</fullName>
    </recommendedName>
</protein>
<comment type="caution">
    <text evidence="3">The sequence shown here is derived from an EMBL/GenBank/DDBJ whole genome shotgun (WGS) entry which is preliminary data.</text>
</comment>
<feature type="non-terminal residue" evidence="3">
    <location>
        <position position="324"/>
    </location>
</feature>
<feature type="transmembrane region" description="Helical" evidence="1">
    <location>
        <begin position="101"/>
        <end position="124"/>
    </location>
</feature>
<dbReference type="InterPro" id="IPR011701">
    <property type="entry name" value="MFS"/>
</dbReference>
<evidence type="ECO:0000313" key="3">
    <source>
        <dbReference type="EMBL" id="KGA14061.1"/>
    </source>
</evidence>
<dbReference type="EMBL" id="JNSK01000143">
    <property type="protein sequence ID" value="KGA14061.1"/>
    <property type="molecule type" value="Genomic_DNA"/>
</dbReference>
<keyword evidence="1" id="KW-0812">Transmembrane</keyword>
<name>A0A094QI62_9ZZZZ</name>
<feature type="transmembrane region" description="Helical" evidence="1">
    <location>
        <begin position="77"/>
        <end position="95"/>
    </location>
</feature>
<dbReference type="AlphaFoldDB" id="A0A094QI62"/>
<feature type="transmembrane region" description="Helical" evidence="1">
    <location>
        <begin position="166"/>
        <end position="187"/>
    </location>
</feature>
<feature type="transmembrane region" description="Helical" evidence="1">
    <location>
        <begin position="208"/>
        <end position="226"/>
    </location>
</feature>
<keyword evidence="1" id="KW-1133">Transmembrane helix</keyword>
<keyword evidence="1" id="KW-0472">Membrane</keyword>
<feature type="domain" description="Major facilitator superfamily (MFS) profile" evidence="2">
    <location>
        <begin position="208"/>
        <end position="324"/>
    </location>
</feature>
<reference evidence="3" key="1">
    <citation type="submission" date="2014-05" db="EMBL/GenBank/DDBJ databases">
        <title>Key roles for freshwater Actinobacteria revealed by deep metagenomic sequencing.</title>
        <authorList>
            <person name="Ghai R."/>
            <person name="Mizuno C.M."/>
            <person name="Picazo A."/>
            <person name="Camacho A."/>
            <person name="Rodriguez-Valera F."/>
        </authorList>
    </citation>
    <scope>NUCLEOTIDE SEQUENCE</scope>
</reference>
<sequence length="324" mass="35007">MKRYRELFALPYTWTLVLASFPARLSYGMIGLGIFFKVQRETGSVAFAGLAIGLNSIGGSLTAGFRGYLIDRYGQSWPLRIFVPSYAAMILAVNMSESKTFLLVMATIMGVSAPPINLSVRPLWKSFVSGSQLRTAYAIDTSMMNTAGVIGPVLVTSLALSSHPGSALAVASAMMFVGGTSLMLSKVSRTWIPEVKDKGQQPLWRNPALRLLMLEGSFIGFGWGIFDVAVPAFATLEKVPNRTAWVFAAMGIASIVGGLVAGTLSKRTSSLSALRKTYALWFFVSLPMAFTYPGWSMVIAGAFLGFVGGAIQVFYWEVMEAVRP</sequence>